<feature type="transmembrane region" description="Helical" evidence="5">
    <location>
        <begin position="20"/>
        <end position="43"/>
    </location>
</feature>
<feature type="transmembrane region" description="Helical" evidence="5">
    <location>
        <begin position="359"/>
        <end position="382"/>
    </location>
</feature>
<proteinExistence type="predicted"/>
<feature type="transmembrane region" description="Helical" evidence="5">
    <location>
        <begin position="264"/>
        <end position="285"/>
    </location>
</feature>
<evidence type="ECO:0000259" key="6">
    <source>
        <dbReference type="Pfam" id="PF12698"/>
    </source>
</evidence>
<evidence type="ECO:0000256" key="2">
    <source>
        <dbReference type="ARBA" id="ARBA00022692"/>
    </source>
</evidence>
<dbReference type="EMBL" id="LQQO01000030">
    <property type="protein sequence ID" value="KZE12119.1"/>
    <property type="molecule type" value="Genomic_DNA"/>
</dbReference>
<sequence length="495" mass="52788">MMHHILLVAGREFRQIAATRSFWVTLLILPLAFAIGPIASRFLDKSDTQRVMLIDRSGGATAQAIASRIELDEQRRVLTQLSRFVESNRLEAADPSAPWARHDRWYSDADVARFVAAGGAKAALARIRATDPKAPDFDAPDPAYSIVPAPASVAAAPPERIGEALEPLLRPAAGSKARPIDYAIYIPADFGRSPDVRLWANGAPSSAFVTMVQALLGQELKVRYLQANGVAAPVAAASTQIAPNIAVVVPPRGSGRERVLIRSILPLACAYILLMSLVLSGSWMLQGSVEERSNKLIETVLACVSPNELMYGKLIGTVGIGLSMVATWAVCGIVAAFATHGAIAEMIRPALEPVSSFGAIATILYFFVAGYLIVAMIFLVIGAVSDSMRDAQGYLTPVLLVVMIPVTLLVQAVLRGASGPLVELLTWIPIWTPFAVLARLGSGMPLWQIWATGALTAAFIVVEVVLLGRIFRASLLASGGRPNFGALLGLMRRAA</sequence>
<dbReference type="Proteomes" id="UP000076609">
    <property type="component" value="Unassembled WGS sequence"/>
</dbReference>
<protein>
    <recommendedName>
        <fullName evidence="6">ABC-2 type transporter transmembrane domain-containing protein</fullName>
    </recommendedName>
</protein>
<feature type="transmembrane region" description="Helical" evidence="5">
    <location>
        <begin position="394"/>
        <end position="414"/>
    </location>
</feature>
<evidence type="ECO:0000256" key="1">
    <source>
        <dbReference type="ARBA" id="ARBA00004141"/>
    </source>
</evidence>
<feature type="transmembrane region" description="Helical" evidence="5">
    <location>
        <begin position="314"/>
        <end position="338"/>
    </location>
</feature>
<evidence type="ECO:0000256" key="4">
    <source>
        <dbReference type="ARBA" id="ARBA00023136"/>
    </source>
</evidence>
<dbReference type="PANTHER" id="PTHR43471">
    <property type="entry name" value="ABC TRANSPORTER PERMEASE"/>
    <property type="match status" value="1"/>
</dbReference>
<dbReference type="InterPro" id="IPR013525">
    <property type="entry name" value="ABC2_TM"/>
</dbReference>
<organism evidence="7 8">
    <name type="scientific">Sphingomonas hankookensis</name>
    <dbReference type="NCBI Taxonomy" id="563996"/>
    <lineage>
        <taxon>Bacteria</taxon>
        <taxon>Pseudomonadati</taxon>
        <taxon>Pseudomonadota</taxon>
        <taxon>Alphaproteobacteria</taxon>
        <taxon>Sphingomonadales</taxon>
        <taxon>Sphingomonadaceae</taxon>
        <taxon>Sphingomonas</taxon>
    </lineage>
</organism>
<evidence type="ECO:0000313" key="8">
    <source>
        <dbReference type="Proteomes" id="UP000076609"/>
    </source>
</evidence>
<evidence type="ECO:0000313" key="7">
    <source>
        <dbReference type="EMBL" id="KZE12119.1"/>
    </source>
</evidence>
<keyword evidence="2 5" id="KW-0812">Transmembrane</keyword>
<comment type="caution">
    <text evidence="7">The sequence shown here is derived from an EMBL/GenBank/DDBJ whole genome shotgun (WGS) entry which is preliminary data.</text>
</comment>
<feature type="transmembrane region" description="Helical" evidence="5">
    <location>
        <begin position="447"/>
        <end position="471"/>
    </location>
</feature>
<feature type="domain" description="ABC-2 type transporter transmembrane" evidence="6">
    <location>
        <begin position="176"/>
        <end position="465"/>
    </location>
</feature>
<reference evidence="8" key="1">
    <citation type="submission" date="2016-01" db="EMBL/GenBank/DDBJ databases">
        <title>Draft genome of Chromobacterium sp. F49.</title>
        <authorList>
            <person name="Hong K.W."/>
        </authorList>
    </citation>
    <scope>NUCLEOTIDE SEQUENCE [LARGE SCALE GENOMIC DNA]</scope>
    <source>
        <strain evidence="8">CN3</strain>
    </source>
</reference>
<evidence type="ECO:0000256" key="5">
    <source>
        <dbReference type="SAM" id="Phobius"/>
    </source>
</evidence>
<name>A0ABR5YC17_9SPHN</name>
<keyword evidence="4 5" id="KW-0472">Membrane</keyword>
<gene>
    <name evidence="7" type="ORF">AVT10_16455</name>
</gene>
<keyword evidence="8" id="KW-1185">Reference proteome</keyword>
<accession>A0ABR5YC17</accession>
<dbReference type="Pfam" id="PF12698">
    <property type="entry name" value="ABC2_membrane_3"/>
    <property type="match status" value="1"/>
</dbReference>
<comment type="subcellular location">
    <subcellularLocation>
        <location evidence="1">Membrane</location>
        <topology evidence="1">Multi-pass membrane protein</topology>
    </subcellularLocation>
</comment>
<dbReference type="PANTHER" id="PTHR43471:SF3">
    <property type="entry name" value="ABC TRANSPORTER PERMEASE PROTEIN NATB"/>
    <property type="match status" value="1"/>
</dbReference>
<keyword evidence="3 5" id="KW-1133">Transmembrane helix</keyword>
<evidence type="ECO:0000256" key="3">
    <source>
        <dbReference type="ARBA" id="ARBA00022989"/>
    </source>
</evidence>
<dbReference type="RefSeq" id="WP_066691308.1">
    <property type="nucleotide sequence ID" value="NZ_CP117028.1"/>
</dbReference>